<evidence type="ECO:0000313" key="1">
    <source>
        <dbReference type="EMBL" id="ANH79965.1"/>
    </source>
</evidence>
<evidence type="ECO:0008006" key="3">
    <source>
        <dbReference type="Google" id="ProtNLM"/>
    </source>
</evidence>
<keyword evidence="2" id="KW-1185">Reference proteome</keyword>
<accession>A0A1A9HY17</accession>
<gene>
    <name evidence="1" type="ORF">A8C56_02320</name>
</gene>
<organism evidence="1 2">
    <name type="scientific">Niabella ginsenosidivorans</name>
    <dbReference type="NCBI Taxonomy" id="1176587"/>
    <lineage>
        <taxon>Bacteria</taxon>
        <taxon>Pseudomonadati</taxon>
        <taxon>Bacteroidota</taxon>
        <taxon>Chitinophagia</taxon>
        <taxon>Chitinophagales</taxon>
        <taxon>Chitinophagaceae</taxon>
        <taxon>Niabella</taxon>
    </lineage>
</organism>
<reference evidence="1 2" key="1">
    <citation type="submission" date="2016-05" db="EMBL/GenBank/DDBJ databases">
        <title>Niabella ginsenosidivorans BS26 whole genome sequencing.</title>
        <authorList>
            <person name="Im W.T."/>
            <person name="Siddiqi M.Z."/>
        </authorList>
    </citation>
    <scope>NUCLEOTIDE SEQUENCE [LARGE SCALE GENOMIC DNA]</scope>
    <source>
        <strain evidence="1 2">BS26</strain>
    </source>
</reference>
<proteinExistence type="predicted"/>
<dbReference type="Proteomes" id="UP000077667">
    <property type="component" value="Chromosome"/>
</dbReference>
<dbReference type="STRING" id="1176587.A8C56_02320"/>
<protein>
    <recommendedName>
        <fullName evidence="3">Thioredoxin-like fold domain-containing protein</fullName>
    </recommendedName>
</protein>
<evidence type="ECO:0000313" key="2">
    <source>
        <dbReference type="Proteomes" id="UP000077667"/>
    </source>
</evidence>
<dbReference type="EMBL" id="CP015772">
    <property type="protein sequence ID" value="ANH79965.1"/>
    <property type="molecule type" value="Genomic_DNA"/>
</dbReference>
<sequence>MEALAESNGDICLQIIFTATEDDQDVKKAPVSHLLAIDAQKNKMLTQKALDDRYNAPVKEYDTFAAKYPMNGALKQQNRKIKQMKEWCDTTKIAFTPTFFVCLDTSDPDARFYQLPEIYTVADLNYFLAI</sequence>
<dbReference type="AlphaFoldDB" id="A0A1A9HY17"/>
<name>A0A1A9HY17_9BACT</name>
<dbReference type="KEGG" id="nia:A8C56_02320"/>